<gene>
    <name evidence="2" type="ORF">I303_02638</name>
    <name evidence="3" type="ORF">I303_102624</name>
</gene>
<evidence type="ECO:0000313" key="2">
    <source>
        <dbReference type="EMBL" id="OBR86629.1"/>
    </source>
</evidence>
<dbReference type="EMBL" id="KI894029">
    <property type="protein sequence ID" value="OBR86629.1"/>
    <property type="molecule type" value="Genomic_DNA"/>
</dbReference>
<dbReference type="Proteomes" id="UP000078595">
    <property type="component" value="Chromosome 3"/>
</dbReference>
<reference evidence="3" key="3">
    <citation type="submission" date="2024-02" db="EMBL/GenBank/DDBJ databases">
        <title>Comparative genomics of Cryptococcus and Kwoniella reveals pathogenesis evolution and contrasting modes of karyotype evolution via chromosome fusion or intercentromeric recombination.</title>
        <authorList>
            <person name="Coelho M.A."/>
            <person name="David-Palma M."/>
            <person name="Shea T."/>
            <person name="Bowers K."/>
            <person name="McGinley-Smith S."/>
            <person name="Mohammad A.W."/>
            <person name="Gnirke A."/>
            <person name="Yurkov A.M."/>
            <person name="Nowrousian M."/>
            <person name="Sun S."/>
            <person name="Cuomo C.A."/>
            <person name="Heitman J."/>
        </authorList>
    </citation>
    <scope>NUCLEOTIDE SEQUENCE</scope>
    <source>
        <strain evidence="3">CBS 10117</strain>
    </source>
</reference>
<feature type="compositionally biased region" description="Basic and acidic residues" evidence="1">
    <location>
        <begin position="289"/>
        <end position="301"/>
    </location>
</feature>
<dbReference type="KEGG" id="kdj:28966337"/>
<accession>A0A1A6A997</accession>
<dbReference type="AlphaFoldDB" id="A0A1A6A997"/>
<keyword evidence="4" id="KW-1185">Reference proteome</keyword>
<evidence type="ECO:0000313" key="3">
    <source>
        <dbReference type="EMBL" id="WWC60061.1"/>
    </source>
</evidence>
<evidence type="ECO:0000313" key="4">
    <source>
        <dbReference type="Proteomes" id="UP000078595"/>
    </source>
</evidence>
<reference evidence="2" key="1">
    <citation type="submission" date="2013-07" db="EMBL/GenBank/DDBJ databases">
        <title>The Genome Sequence of Cryptococcus dejecticola CBS10117.</title>
        <authorList>
            <consortium name="The Broad Institute Genome Sequencing Platform"/>
            <person name="Cuomo C."/>
            <person name="Litvintseva A."/>
            <person name="Chen Y."/>
            <person name="Heitman J."/>
            <person name="Sun S."/>
            <person name="Springer D."/>
            <person name="Dromer F."/>
            <person name="Young S.K."/>
            <person name="Zeng Q."/>
            <person name="Gargeya S."/>
            <person name="Fitzgerald M."/>
            <person name="Abouelleil A."/>
            <person name="Alvarado L."/>
            <person name="Berlin A.M."/>
            <person name="Chapman S.B."/>
            <person name="Dewar J."/>
            <person name="Goldberg J."/>
            <person name="Griggs A."/>
            <person name="Gujja S."/>
            <person name="Hansen M."/>
            <person name="Howarth C."/>
            <person name="Imamovic A."/>
            <person name="Larimer J."/>
            <person name="McCowan C."/>
            <person name="Murphy C."/>
            <person name="Pearson M."/>
            <person name="Priest M."/>
            <person name="Roberts A."/>
            <person name="Saif S."/>
            <person name="Shea T."/>
            <person name="Sykes S."/>
            <person name="Wortman J."/>
            <person name="Nusbaum C."/>
            <person name="Birren B."/>
        </authorList>
    </citation>
    <scope>NUCLEOTIDE SEQUENCE [LARGE SCALE GENOMIC DNA]</scope>
    <source>
        <strain evidence="2">CBS 10117</strain>
    </source>
</reference>
<dbReference type="EMBL" id="CP144532">
    <property type="protein sequence ID" value="WWC60061.1"/>
    <property type="molecule type" value="Genomic_DNA"/>
</dbReference>
<dbReference type="GeneID" id="28966337"/>
<feature type="compositionally biased region" description="Pro residues" evidence="1">
    <location>
        <begin position="303"/>
        <end position="321"/>
    </location>
</feature>
<feature type="region of interest" description="Disordered" evidence="1">
    <location>
        <begin position="289"/>
        <end position="323"/>
    </location>
</feature>
<sequence>MSNPHTPQPVLYAVQNIFPIVGGAYRSGYYLENTNSRDFLKLSIQLGRRLAASPRGSQITNFALALNEPPVSPEDPLPIPATFVPGVIQDSVILQRQKDYHLYGPMRVVIDAGITGDAVTKPVAPNNIHVKKSLVDGGGVAFARRHLSPMSLYCAVLYMGNIIYHELQHVLRFNHIGRMYYTPPSLRDDYHTRNAVRCGKPAKGGEGGRWAERAFWEGDILAVESDSSIDETWYAHKMIGLVIQRRDCYFELSPRQIEHIVQAWQEFLPPRPDVEQSVHIGRHPRARARLDEPEEMSKTDPTRVPPVPPISYSPSPSPMPLTPQGDDVGLMETDDWSNALAVSDASAAVHSFERCLNALLDESKSTH</sequence>
<dbReference type="RefSeq" id="XP_018264471.1">
    <property type="nucleotide sequence ID" value="XM_018405977.1"/>
</dbReference>
<name>A0A1A6A997_9TREE</name>
<evidence type="ECO:0000256" key="1">
    <source>
        <dbReference type="SAM" id="MobiDB-lite"/>
    </source>
</evidence>
<dbReference type="VEuPathDB" id="FungiDB:I303_02638"/>
<protein>
    <submittedName>
        <fullName evidence="2">Uncharacterized protein</fullName>
    </submittedName>
</protein>
<proteinExistence type="predicted"/>
<organism evidence="2">
    <name type="scientific">Kwoniella dejecticola CBS 10117</name>
    <dbReference type="NCBI Taxonomy" id="1296121"/>
    <lineage>
        <taxon>Eukaryota</taxon>
        <taxon>Fungi</taxon>
        <taxon>Dikarya</taxon>
        <taxon>Basidiomycota</taxon>
        <taxon>Agaricomycotina</taxon>
        <taxon>Tremellomycetes</taxon>
        <taxon>Tremellales</taxon>
        <taxon>Cryptococcaceae</taxon>
        <taxon>Kwoniella</taxon>
    </lineage>
</organism>
<reference evidence="3" key="2">
    <citation type="submission" date="2013-07" db="EMBL/GenBank/DDBJ databases">
        <authorList>
            <consortium name="The Broad Institute Genome Sequencing Platform"/>
            <person name="Cuomo C."/>
            <person name="Litvintseva A."/>
            <person name="Chen Y."/>
            <person name="Heitman J."/>
            <person name="Sun S."/>
            <person name="Springer D."/>
            <person name="Dromer F."/>
            <person name="Young S.K."/>
            <person name="Zeng Q."/>
            <person name="Gargeya S."/>
            <person name="Fitzgerald M."/>
            <person name="Abouelleil A."/>
            <person name="Alvarado L."/>
            <person name="Berlin A.M."/>
            <person name="Chapman S.B."/>
            <person name="Dewar J."/>
            <person name="Goldberg J."/>
            <person name="Griggs A."/>
            <person name="Gujja S."/>
            <person name="Hansen M."/>
            <person name="Howarth C."/>
            <person name="Imamovic A."/>
            <person name="Larimer J."/>
            <person name="McCowan C."/>
            <person name="Murphy C."/>
            <person name="Pearson M."/>
            <person name="Priest M."/>
            <person name="Roberts A."/>
            <person name="Saif S."/>
            <person name="Shea T."/>
            <person name="Sykes S."/>
            <person name="Wortman J."/>
            <person name="Nusbaum C."/>
            <person name="Birren B."/>
        </authorList>
    </citation>
    <scope>NUCLEOTIDE SEQUENCE</scope>
    <source>
        <strain evidence="3">CBS 10117</strain>
    </source>
</reference>